<reference evidence="2" key="1">
    <citation type="submission" date="2014-03" db="EMBL/GenBank/DDBJ databases">
        <authorList>
            <person name="Aksoy S."/>
            <person name="Warren W."/>
            <person name="Wilson R.K."/>
        </authorList>
    </citation>
    <scope>NUCLEOTIDE SEQUENCE [LARGE SCALE GENOMIC DNA]</scope>
    <source>
        <strain evidence="2">IAEA</strain>
    </source>
</reference>
<name>A0A1B0AIN7_GLOPL</name>
<dbReference type="AlphaFoldDB" id="A0A1B0AIN7"/>
<organism evidence="1 2">
    <name type="scientific">Glossina pallidipes</name>
    <name type="common">Tsetse fly</name>
    <dbReference type="NCBI Taxonomy" id="7398"/>
    <lineage>
        <taxon>Eukaryota</taxon>
        <taxon>Metazoa</taxon>
        <taxon>Ecdysozoa</taxon>
        <taxon>Arthropoda</taxon>
        <taxon>Hexapoda</taxon>
        <taxon>Insecta</taxon>
        <taxon>Pterygota</taxon>
        <taxon>Neoptera</taxon>
        <taxon>Endopterygota</taxon>
        <taxon>Diptera</taxon>
        <taxon>Brachycera</taxon>
        <taxon>Muscomorpha</taxon>
        <taxon>Hippoboscoidea</taxon>
        <taxon>Glossinidae</taxon>
        <taxon>Glossina</taxon>
    </lineage>
</organism>
<proteinExistence type="predicted"/>
<sequence length="164" mass="18606">MTFCDIDTEGFNTIIDFRMDADASILFINKETHTLNHCNADASLGLPSDFDEDFHSEEDLCDITFGDLAFGSELIYKYNNDDFVLRQQCYEEKHGNQWYNKENVVVPFHVFKKNKEETATAECVGAEKIKRVAFDFSGKTFIVANVVVVLGVSFWKVGVAIGKH</sequence>
<evidence type="ECO:0000313" key="1">
    <source>
        <dbReference type="EnsemblMetazoa" id="GPAI047060-PA"/>
    </source>
</evidence>
<reference evidence="1" key="2">
    <citation type="submission" date="2020-05" db="UniProtKB">
        <authorList>
            <consortium name="EnsemblMetazoa"/>
        </authorList>
    </citation>
    <scope>IDENTIFICATION</scope>
    <source>
        <strain evidence="1">IAEA</strain>
    </source>
</reference>
<evidence type="ECO:0000313" key="2">
    <source>
        <dbReference type="Proteomes" id="UP000092445"/>
    </source>
</evidence>
<accession>A0A1B0AIN7</accession>
<protein>
    <submittedName>
        <fullName evidence="1">Uncharacterized protein</fullName>
    </submittedName>
</protein>
<dbReference type="EnsemblMetazoa" id="GPAI047060-RA">
    <property type="protein sequence ID" value="GPAI047060-PA"/>
    <property type="gene ID" value="GPAI047060"/>
</dbReference>
<dbReference type="VEuPathDB" id="VectorBase:GPAI047060"/>
<keyword evidence="2" id="KW-1185">Reference proteome</keyword>
<dbReference type="Proteomes" id="UP000092445">
    <property type="component" value="Unassembled WGS sequence"/>
</dbReference>